<evidence type="ECO:0008006" key="4">
    <source>
        <dbReference type="Google" id="ProtNLM"/>
    </source>
</evidence>
<proteinExistence type="predicted"/>
<dbReference type="KEGG" id="chq:AQ619_09315"/>
<name>A0A0P0NZP4_9CAUL</name>
<dbReference type="AlphaFoldDB" id="A0A0P0NZP4"/>
<dbReference type="RefSeq" id="WP_062146620.1">
    <property type="nucleotide sequence ID" value="NZ_CP013002.1"/>
</dbReference>
<protein>
    <recommendedName>
        <fullName evidence="4">UrcA family protein</fullName>
    </recommendedName>
</protein>
<gene>
    <name evidence="2" type="ORF">AQ619_09315</name>
</gene>
<reference evidence="2 3" key="1">
    <citation type="submission" date="2015-10" db="EMBL/GenBank/DDBJ databases">
        <title>Conservation of the essential genome among Caulobacter and Brevundimonas species.</title>
        <authorList>
            <person name="Scott D."/>
            <person name="Ely B."/>
        </authorList>
    </citation>
    <scope>NUCLEOTIDE SEQUENCE [LARGE SCALE GENOMIC DNA]</scope>
    <source>
        <strain evidence="2 3">CB4</strain>
    </source>
</reference>
<sequence>MKIIPGRMGFLALGLLASGAVLSASYAAEVQRVFQLKADGFASVASELSLRQTLDKKARGNCQMALARDGYTLGEVSCSVVESGPLKARTQERVCKATATCTGEYAPPDWHPAEASQR</sequence>
<accession>A0A0P0NZP4</accession>
<evidence type="ECO:0000313" key="3">
    <source>
        <dbReference type="Proteomes" id="UP000056905"/>
    </source>
</evidence>
<feature type="signal peptide" evidence="1">
    <location>
        <begin position="1"/>
        <end position="27"/>
    </location>
</feature>
<feature type="chain" id="PRO_5006052575" description="UrcA family protein" evidence="1">
    <location>
        <begin position="28"/>
        <end position="118"/>
    </location>
</feature>
<dbReference type="Proteomes" id="UP000056905">
    <property type="component" value="Chromosome"/>
</dbReference>
<dbReference type="EMBL" id="CP013002">
    <property type="protein sequence ID" value="ALL13533.1"/>
    <property type="molecule type" value="Genomic_DNA"/>
</dbReference>
<organism evidence="2 3">
    <name type="scientific">Caulobacter henricii</name>
    <dbReference type="NCBI Taxonomy" id="69395"/>
    <lineage>
        <taxon>Bacteria</taxon>
        <taxon>Pseudomonadati</taxon>
        <taxon>Pseudomonadota</taxon>
        <taxon>Alphaproteobacteria</taxon>
        <taxon>Caulobacterales</taxon>
        <taxon>Caulobacteraceae</taxon>
        <taxon>Caulobacter</taxon>
    </lineage>
</organism>
<evidence type="ECO:0000313" key="2">
    <source>
        <dbReference type="EMBL" id="ALL13533.1"/>
    </source>
</evidence>
<keyword evidence="3" id="KW-1185">Reference proteome</keyword>
<evidence type="ECO:0000256" key="1">
    <source>
        <dbReference type="SAM" id="SignalP"/>
    </source>
</evidence>
<keyword evidence="1" id="KW-0732">Signal</keyword>